<proteinExistence type="predicted"/>
<organism evidence="3 4">
    <name type="scientific">Collinsella intestinalis</name>
    <dbReference type="NCBI Taxonomy" id="147207"/>
    <lineage>
        <taxon>Bacteria</taxon>
        <taxon>Bacillati</taxon>
        <taxon>Actinomycetota</taxon>
        <taxon>Coriobacteriia</taxon>
        <taxon>Coriobacteriales</taxon>
        <taxon>Coriobacteriaceae</taxon>
        <taxon>Collinsella</taxon>
    </lineage>
</organism>
<dbReference type="PANTHER" id="PTHR12835">
    <property type="entry name" value="BIOTIN PROTEIN LIGASE"/>
    <property type="match status" value="1"/>
</dbReference>
<dbReference type="EMBL" id="QSLJ01000001">
    <property type="protein sequence ID" value="RHF39113.1"/>
    <property type="molecule type" value="Genomic_DNA"/>
</dbReference>
<protein>
    <submittedName>
        <fullName evidence="3">Biotin--[acetyl-CoA-carboxylase] ligase</fullName>
        <ecNumber evidence="3">6.3.4.15</ecNumber>
    </submittedName>
</protein>
<keyword evidence="4" id="KW-1185">Reference proteome</keyword>
<evidence type="ECO:0000256" key="1">
    <source>
        <dbReference type="ARBA" id="ARBA00022598"/>
    </source>
</evidence>
<feature type="domain" description="BPL/LPL catalytic" evidence="2">
    <location>
        <begin position="1"/>
        <end position="184"/>
    </location>
</feature>
<dbReference type="GO" id="GO:0004077">
    <property type="term" value="F:biotin--[biotin carboxyl-carrier protein] ligase activity"/>
    <property type="evidence" value="ECO:0007669"/>
    <property type="project" value="UniProtKB-EC"/>
</dbReference>
<accession>A0A414NHA5</accession>
<dbReference type="InterPro" id="IPR045864">
    <property type="entry name" value="aa-tRNA-synth_II/BPL/LPL"/>
</dbReference>
<name>A0A414NHA5_9ACTN</name>
<dbReference type="RefSeq" id="WP_118103800.1">
    <property type="nucleotide sequence ID" value="NZ_CABJEU010000001.1"/>
</dbReference>
<dbReference type="Proteomes" id="UP000283983">
    <property type="component" value="Unassembled WGS sequence"/>
</dbReference>
<keyword evidence="1 3" id="KW-0436">Ligase</keyword>
<dbReference type="InterPro" id="IPR004143">
    <property type="entry name" value="BPL_LPL_catalytic"/>
</dbReference>
<dbReference type="Pfam" id="PF03099">
    <property type="entry name" value="BPL_LplA_LipB"/>
    <property type="match status" value="1"/>
</dbReference>
<dbReference type="InParanoid" id="A0A414NHA5"/>
<dbReference type="EC" id="6.3.4.15" evidence="3"/>
<dbReference type="PANTHER" id="PTHR12835:SF5">
    <property type="entry name" value="BIOTIN--PROTEIN LIGASE"/>
    <property type="match status" value="1"/>
</dbReference>
<dbReference type="InterPro" id="IPR004408">
    <property type="entry name" value="Biotin_CoA_COase_ligase"/>
</dbReference>
<evidence type="ECO:0000313" key="4">
    <source>
        <dbReference type="Proteomes" id="UP000283983"/>
    </source>
</evidence>
<dbReference type="SUPFAM" id="SSF55681">
    <property type="entry name" value="Class II aaRS and biotin synthetases"/>
    <property type="match status" value="1"/>
</dbReference>
<dbReference type="AlphaFoldDB" id="A0A414NHA5"/>
<dbReference type="GO" id="GO:0005737">
    <property type="term" value="C:cytoplasm"/>
    <property type="evidence" value="ECO:0007669"/>
    <property type="project" value="TreeGrafter"/>
</dbReference>
<reference evidence="3 4" key="1">
    <citation type="submission" date="2018-08" db="EMBL/GenBank/DDBJ databases">
        <title>A genome reference for cultivated species of the human gut microbiota.</title>
        <authorList>
            <person name="Zou Y."/>
            <person name="Xue W."/>
            <person name="Luo G."/>
        </authorList>
    </citation>
    <scope>NUCLEOTIDE SEQUENCE [LARGE SCALE GENOMIC DNA]</scope>
    <source>
        <strain evidence="3 4">AM25-33</strain>
    </source>
</reference>
<dbReference type="NCBIfam" id="TIGR00121">
    <property type="entry name" value="birA_ligase"/>
    <property type="match status" value="1"/>
</dbReference>
<dbReference type="FunCoup" id="A0A414NHA5">
    <property type="interactions" value="77"/>
</dbReference>
<dbReference type="Gene3D" id="3.30.930.10">
    <property type="entry name" value="Bira Bifunctional Protein, Domain 2"/>
    <property type="match status" value="1"/>
</dbReference>
<evidence type="ECO:0000313" key="3">
    <source>
        <dbReference type="EMBL" id="RHF39113.1"/>
    </source>
</evidence>
<dbReference type="CDD" id="cd16442">
    <property type="entry name" value="BPL"/>
    <property type="match status" value="1"/>
</dbReference>
<sequence>MGENLPLIEVVDEIGSTNAEMKRRGREGAPHGAALRARVQTAGRGQRTHVWASPAGGLYLSVLLRPDVSATALPALPVACAMGAMGALREAGCPGVRLKWPNDIVVGGRKLAGVLTELAMSDEGAFAVCGIGVNIETPELPASDGALAPLPATGLRDALAPGASCPDLDALADAIRDGILKSVEGWSAADRWNRKYPSPDSSAQQTSSAEVDRWIKDPVRGGAEGPLAPLLAAYNASLAFIGTRVRVITIEGEELVCGLFLGVDGYGHALVSHDGGIVDTYDAVDVCIRPA</sequence>
<gene>
    <name evidence="3" type="ORF">DW682_05455</name>
</gene>
<comment type="caution">
    <text evidence="3">The sequence shown here is derived from an EMBL/GenBank/DDBJ whole genome shotgun (WGS) entry which is preliminary data.</text>
</comment>
<evidence type="ECO:0000259" key="2">
    <source>
        <dbReference type="PROSITE" id="PS51733"/>
    </source>
</evidence>
<dbReference type="PROSITE" id="PS51733">
    <property type="entry name" value="BPL_LPL_CATALYTIC"/>
    <property type="match status" value="1"/>
</dbReference>